<feature type="compositionally biased region" description="Basic and acidic residues" evidence="6">
    <location>
        <begin position="879"/>
        <end position="893"/>
    </location>
</feature>
<feature type="compositionally biased region" description="Low complexity" evidence="6">
    <location>
        <begin position="897"/>
        <end position="911"/>
    </location>
</feature>
<gene>
    <name evidence="10" type="ORF">EIP91_004610</name>
</gene>
<dbReference type="InterPro" id="IPR042488">
    <property type="entry name" value="Rad4_BHD3_sf"/>
</dbReference>
<evidence type="ECO:0000259" key="7">
    <source>
        <dbReference type="SMART" id="SM01030"/>
    </source>
</evidence>
<feature type="domain" description="Rad4 beta-hairpin" evidence="7">
    <location>
        <begin position="514"/>
        <end position="564"/>
    </location>
</feature>
<comment type="caution">
    <text evidence="10">The sequence shown here is derived from an EMBL/GenBank/DDBJ whole genome shotgun (WGS) entry which is preliminary data.</text>
</comment>
<dbReference type="GO" id="GO:0003697">
    <property type="term" value="F:single-stranded DNA binding"/>
    <property type="evidence" value="ECO:0007669"/>
    <property type="project" value="TreeGrafter"/>
</dbReference>
<dbReference type="Pfam" id="PF01841">
    <property type="entry name" value="Transglut_core"/>
    <property type="match status" value="1"/>
</dbReference>
<evidence type="ECO:0000256" key="6">
    <source>
        <dbReference type="SAM" id="MobiDB-lite"/>
    </source>
</evidence>
<dbReference type="InterPro" id="IPR036985">
    <property type="entry name" value="Transglutaminase-like_sf"/>
</dbReference>
<feature type="compositionally biased region" description="Polar residues" evidence="6">
    <location>
        <begin position="336"/>
        <end position="350"/>
    </location>
</feature>
<dbReference type="Pfam" id="PF10405">
    <property type="entry name" value="BHD_3"/>
    <property type="match status" value="1"/>
</dbReference>
<dbReference type="EMBL" id="RWJN01000026">
    <property type="protein sequence ID" value="TCD70140.1"/>
    <property type="molecule type" value="Genomic_DNA"/>
</dbReference>
<dbReference type="GO" id="GO:0006289">
    <property type="term" value="P:nucleotide-excision repair"/>
    <property type="evidence" value="ECO:0007669"/>
    <property type="project" value="InterPro"/>
</dbReference>
<dbReference type="InterPro" id="IPR018326">
    <property type="entry name" value="Rad4_beta-hairpin_dom1"/>
</dbReference>
<feature type="region of interest" description="Disordered" evidence="6">
    <location>
        <begin position="869"/>
        <end position="1020"/>
    </location>
</feature>
<dbReference type="InterPro" id="IPR038765">
    <property type="entry name" value="Papain-like_cys_pep_sf"/>
</dbReference>
<comment type="subcellular location">
    <subcellularLocation>
        <location evidence="1">Nucleus</location>
    </subcellularLocation>
</comment>
<dbReference type="AlphaFoldDB" id="A0A4R0RMX8"/>
<keyword evidence="3" id="KW-0227">DNA damage</keyword>
<dbReference type="STRING" id="92696.A0A4R0RMX8"/>
<evidence type="ECO:0000256" key="1">
    <source>
        <dbReference type="ARBA" id="ARBA00004123"/>
    </source>
</evidence>
<dbReference type="Pfam" id="PF10404">
    <property type="entry name" value="BHD_2"/>
    <property type="match status" value="1"/>
</dbReference>
<dbReference type="SMART" id="SM01031">
    <property type="entry name" value="BHD_2"/>
    <property type="match status" value="1"/>
</dbReference>
<dbReference type="Pfam" id="PF10403">
    <property type="entry name" value="BHD_1"/>
    <property type="match status" value="1"/>
</dbReference>
<dbReference type="OrthoDB" id="300780at2759"/>
<evidence type="ECO:0000313" key="11">
    <source>
        <dbReference type="Proteomes" id="UP000292702"/>
    </source>
</evidence>
<dbReference type="FunFam" id="3.30.70.2460:FF:000001">
    <property type="entry name" value="DNA repair protein Rad4 family"/>
    <property type="match status" value="1"/>
</dbReference>
<feature type="region of interest" description="Disordered" evidence="6">
    <location>
        <begin position="274"/>
        <end position="391"/>
    </location>
</feature>
<comment type="similarity">
    <text evidence="2">Belongs to the XPC family.</text>
</comment>
<keyword evidence="5" id="KW-0539">Nucleus</keyword>
<evidence type="ECO:0000256" key="5">
    <source>
        <dbReference type="ARBA" id="ARBA00023242"/>
    </source>
</evidence>
<feature type="compositionally biased region" description="Basic residues" evidence="6">
    <location>
        <begin position="937"/>
        <end position="949"/>
    </location>
</feature>
<feature type="compositionally biased region" description="Basic and acidic residues" evidence="6">
    <location>
        <begin position="284"/>
        <end position="297"/>
    </location>
</feature>
<dbReference type="PANTHER" id="PTHR12135">
    <property type="entry name" value="DNA REPAIR PROTEIN XP-C / RAD4"/>
    <property type="match status" value="1"/>
</dbReference>
<reference evidence="10 11" key="1">
    <citation type="submission" date="2018-11" db="EMBL/GenBank/DDBJ databases">
        <title>Genome assembly of Steccherinum ochraceum LE-BIN_3174, the white-rot fungus of the Steccherinaceae family (The Residual Polyporoid clade, Polyporales, Basidiomycota).</title>
        <authorList>
            <person name="Fedorova T.V."/>
            <person name="Glazunova O.A."/>
            <person name="Landesman E.O."/>
            <person name="Moiseenko K.V."/>
            <person name="Psurtseva N.V."/>
            <person name="Savinova O.S."/>
            <person name="Shakhova N.V."/>
            <person name="Tyazhelova T.V."/>
            <person name="Vasina D.V."/>
        </authorList>
    </citation>
    <scope>NUCLEOTIDE SEQUENCE [LARGE SCALE GENOMIC DNA]</scope>
    <source>
        <strain evidence="10 11">LE-BIN_3174</strain>
    </source>
</reference>
<dbReference type="GO" id="GO:0003684">
    <property type="term" value="F:damaged DNA binding"/>
    <property type="evidence" value="ECO:0007669"/>
    <property type="project" value="InterPro"/>
</dbReference>
<evidence type="ECO:0000256" key="4">
    <source>
        <dbReference type="ARBA" id="ARBA00023204"/>
    </source>
</evidence>
<evidence type="ECO:0000259" key="9">
    <source>
        <dbReference type="SMART" id="SM01032"/>
    </source>
</evidence>
<keyword evidence="11" id="KW-1185">Reference proteome</keyword>
<dbReference type="InterPro" id="IPR018327">
    <property type="entry name" value="BHD_2"/>
</dbReference>
<feature type="compositionally biased region" description="Acidic residues" evidence="6">
    <location>
        <begin position="207"/>
        <end position="218"/>
    </location>
</feature>
<keyword evidence="4" id="KW-0234">DNA repair</keyword>
<feature type="compositionally biased region" description="Acidic residues" evidence="6">
    <location>
        <begin position="298"/>
        <end position="311"/>
    </location>
</feature>
<accession>A0A4R0RMX8</accession>
<dbReference type="GO" id="GO:0000111">
    <property type="term" value="C:nucleotide-excision repair factor 2 complex"/>
    <property type="evidence" value="ECO:0007669"/>
    <property type="project" value="TreeGrafter"/>
</dbReference>
<evidence type="ECO:0000259" key="8">
    <source>
        <dbReference type="SMART" id="SM01031"/>
    </source>
</evidence>
<dbReference type="PANTHER" id="PTHR12135:SF0">
    <property type="entry name" value="DNA REPAIR PROTEIN COMPLEMENTING XP-C CELLS"/>
    <property type="match status" value="1"/>
</dbReference>
<evidence type="ECO:0000256" key="3">
    <source>
        <dbReference type="ARBA" id="ARBA00022763"/>
    </source>
</evidence>
<feature type="domain" description="Rad4 beta-hairpin" evidence="9">
    <location>
        <begin position="648"/>
        <end position="722"/>
    </location>
</feature>
<dbReference type="GO" id="GO:0071942">
    <property type="term" value="C:XPC complex"/>
    <property type="evidence" value="ECO:0007669"/>
    <property type="project" value="TreeGrafter"/>
</dbReference>
<dbReference type="InterPro" id="IPR018328">
    <property type="entry name" value="Rad4_beta-hairpin_dom3"/>
</dbReference>
<feature type="region of interest" description="Disordered" evidence="6">
    <location>
        <begin position="187"/>
        <end position="218"/>
    </location>
</feature>
<evidence type="ECO:0008006" key="12">
    <source>
        <dbReference type="Google" id="ProtNLM"/>
    </source>
</evidence>
<feature type="compositionally biased region" description="Basic and acidic residues" evidence="6">
    <location>
        <begin position="988"/>
        <end position="1014"/>
    </location>
</feature>
<dbReference type="InterPro" id="IPR004583">
    <property type="entry name" value="DNA_repair_Rad4"/>
</dbReference>
<dbReference type="Gene3D" id="3.30.70.2460">
    <property type="entry name" value="Rad4, beta-hairpin domain BHD3"/>
    <property type="match status" value="1"/>
</dbReference>
<dbReference type="GO" id="GO:0005737">
    <property type="term" value="C:cytoplasm"/>
    <property type="evidence" value="ECO:0007669"/>
    <property type="project" value="TreeGrafter"/>
</dbReference>
<feature type="domain" description="Rad4 beta-hairpin" evidence="8">
    <location>
        <begin position="566"/>
        <end position="641"/>
    </location>
</feature>
<feature type="compositionally biased region" description="Acidic residues" evidence="6">
    <location>
        <begin position="954"/>
        <end position="964"/>
    </location>
</feature>
<feature type="compositionally biased region" description="Basic residues" evidence="6">
    <location>
        <begin position="192"/>
        <end position="202"/>
    </location>
</feature>
<evidence type="ECO:0000313" key="10">
    <source>
        <dbReference type="EMBL" id="TCD70140.1"/>
    </source>
</evidence>
<feature type="compositionally biased region" description="Basic residues" evidence="6">
    <location>
        <begin position="274"/>
        <end position="283"/>
    </location>
</feature>
<dbReference type="SMART" id="SM01032">
    <property type="entry name" value="BHD_3"/>
    <property type="match status" value="1"/>
</dbReference>
<feature type="compositionally biased region" description="Acidic residues" evidence="6">
    <location>
        <begin position="8"/>
        <end position="22"/>
    </location>
</feature>
<proteinExistence type="inferred from homology"/>
<sequence length="1020" mass="113307">MSAKDLAAENDSEDDFDWEEVDVTNPPAPAITLEEHYGEQAQAGPSEPTRTNIEITIQARPKPNEEAKRRAVQLQAERAMRLDCHKIHTICLIGNARIRNSWLNDELLHARLMSLTPIALQNAFVITRAKVPEAPMRGRMFEAAVTRLAEWWQDMFFVESTGHLRSKPFEEVQQAMADAQARVLEKEAERRAKAKGKGKAKARARESDDDDDDGDEEEYEIIHSEKSLMKHTLMKRGSRDISAQLFTALCRALGIPARLVVSLQSVPWQAGVGKPKKVYKKKAKANEKGKGKEKATEGEEAEEEDDMDMEEVSIPGTPSSAGGKGKGKAAFPGSGQKLNGSGVSTPSVTESPKKKAPPVIRLRKSKGGRKLGSAPTPPVHRKQHPPDPRESAPVFWTEVFSRPDGRWLPVDPVRAIVNKRKAFDPDPSSNPSVPKDPNEKVENRMVYVLAFEEDGYARDVTPRYAREYGAKVSKVQQGGKGRKLWWEMILGTVTRPYRLNRDDTEDEELHNNQLTEQMPTSMTGFKDHPLYVLARHLKRDEVIYPLTELGKFRGEPVYARSSVIALKTAENWMRQGRKVVEGCQPMKWVKQRAVTVNRKRAIEVAMGDRAGGSGEGSGVGSDKDVMQGLYALNQTELYKADPIVDGVVPKNDFGNIDLYVPSMLPEGGAFIPHKGAAKIARQLGFDYAEAVTSFEFKKRRAFPVITGIVVAAENEQVTLEAFWEAEHEAEQKRQAKRQERVIKRWTRLVHGLRIRQRLQEQYADRSERPSGDATPTSQADGPGEVEVSVPVQGAGGFLVGADDVVQPYTLPRDVHDKPKTPPPVASRFIPMLGELDDAPAPGPSTTALRPVALGEDDFDEDDMDMVEEVIPTPAAVPKTMRELAEDAERERKKSGYSSPVEELLPPSVPLVAPTPKINGRTNDRKSQSGTGTPTTRGRAKATSTRKRTRREATSDPEVDDEVVEVEVRPAPAKRARPTPTPKATPTVKSDRVLRTRKSKTEEQMREEKEMEAAYRKAVAG</sequence>
<feature type="region of interest" description="Disordered" evidence="6">
    <location>
        <begin position="761"/>
        <end position="787"/>
    </location>
</feature>
<feature type="region of interest" description="Disordered" evidence="6">
    <location>
        <begin position="1"/>
        <end position="24"/>
    </location>
</feature>
<dbReference type="InterPro" id="IPR002931">
    <property type="entry name" value="Transglutaminase-like"/>
</dbReference>
<dbReference type="Gene3D" id="2.20.20.110">
    <property type="entry name" value="Rad4, beta-hairpin domain BHD1"/>
    <property type="match status" value="1"/>
</dbReference>
<dbReference type="GO" id="GO:0006298">
    <property type="term" value="P:mismatch repair"/>
    <property type="evidence" value="ECO:0007669"/>
    <property type="project" value="TreeGrafter"/>
</dbReference>
<name>A0A4R0RMX8_9APHY</name>
<dbReference type="Pfam" id="PF03835">
    <property type="entry name" value="Rad4"/>
    <property type="match status" value="1"/>
</dbReference>
<dbReference type="InterPro" id="IPR018325">
    <property type="entry name" value="Rad4/PNGase_transGLS-fold"/>
</dbReference>
<organism evidence="10 11">
    <name type="scientific">Steccherinum ochraceum</name>
    <dbReference type="NCBI Taxonomy" id="92696"/>
    <lineage>
        <taxon>Eukaryota</taxon>
        <taxon>Fungi</taxon>
        <taxon>Dikarya</taxon>
        <taxon>Basidiomycota</taxon>
        <taxon>Agaricomycotina</taxon>
        <taxon>Agaricomycetes</taxon>
        <taxon>Polyporales</taxon>
        <taxon>Steccherinaceae</taxon>
        <taxon>Steccherinum</taxon>
    </lineage>
</organism>
<protein>
    <recommendedName>
        <fullName evidence="12">Rad4-domain-containing protein</fullName>
    </recommendedName>
</protein>
<dbReference type="SMART" id="SM01030">
    <property type="entry name" value="BHD_1"/>
    <property type="match status" value="1"/>
</dbReference>
<dbReference type="SUPFAM" id="SSF54001">
    <property type="entry name" value="Cysteine proteinases"/>
    <property type="match status" value="1"/>
</dbReference>
<dbReference type="Gene3D" id="3.90.260.10">
    <property type="entry name" value="Transglutaminase-like"/>
    <property type="match status" value="1"/>
</dbReference>
<evidence type="ECO:0000256" key="2">
    <source>
        <dbReference type="ARBA" id="ARBA00009525"/>
    </source>
</evidence>
<dbReference type="Proteomes" id="UP000292702">
    <property type="component" value="Unassembled WGS sequence"/>
</dbReference>